<evidence type="ECO:0000313" key="2">
    <source>
        <dbReference type="Ensembl" id="ENSSTUP00000059684.1"/>
    </source>
</evidence>
<protein>
    <submittedName>
        <fullName evidence="2">Uncharacterized protein</fullName>
    </submittedName>
</protein>
<dbReference type="InParanoid" id="A0A674AJU4"/>
<keyword evidence="1" id="KW-0472">Membrane</keyword>
<dbReference type="Ensembl" id="ENSSTUT00000062821.1">
    <property type="protein sequence ID" value="ENSSTUP00000059684.1"/>
    <property type="gene ID" value="ENSSTUG00000025731.1"/>
</dbReference>
<reference evidence="2" key="1">
    <citation type="submission" date="2025-08" db="UniProtKB">
        <authorList>
            <consortium name="Ensembl"/>
        </authorList>
    </citation>
    <scope>IDENTIFICATION</scope>
</reference>
<accession>A0A674AJU4</accession>
<organism evidence="2 3">
    <name type="scientific">Salmo trutta</name>
    <name type="common">Brown trout</name>
    <dbReference type="NCBI Taxonomy" id="8032"/>
    <lineage>
        <taxon>Eukaryota</taxon>
        <taxon>Metazoa</taxon>
        <taxon>Chordata</taxon>
        <taxon>Craniata</taxon>
        <taxon>Vertebrata</taxon>
        <taxon>Euteleostomi</taxon>
        <taxon>Actinopterygii</taxon>
        <taxon>Neopterygii</taxon>
        <taxon>Teleostei</taxon>
        <taxon>Protacanthopterygii</taxon>
        <taxon>Salmoniformes</taxon>
        <taxon>Salmonidae</taxon>
        <taxon>Salmoninae</taxon>
        <taxon>Salmo</taxon>
    </lineage>
</organism>
<proteinExistence type="predicted"/>
<evidence type="ECO:0000313" key="3">
    <source>
        <dbReference type="Proteomes" id="UP000472277"/>
    </source>
</evidence>
<keyword evidence="1" id="KW-0812">Transmembrane</keyword>
<dbReference type="Proteomes" id="UP000472277">
    <property type="component" value="Chromosome 19"/>
</dbReference>
<name>A0A674AJU4_SALTR</name>
<dbReference type="OMA" id="HAEPLNV"/>
<dbReference type="AlphaFoldDB" id="A0A674AJU4"/>
<sequence length="72" mass="7821">MRQAYRDIPQETCSCNSMHAEPLNVFLATRKVMRQGGTTSMGNVAQIAFAASLAAWGIVVITDPVGKSHRKT</sequence>
<reference evidence="2" key="2">
    <citation type="submission" date="2025-09" db="UniProtKB">
        <authorList>
            <consortium name="Ensembl"/>
        </authorList>
    </citation>
    <scope>IDENTIFICATION</scope>
</reference>
<feature type="transmembrane region" description="Helical" evidence="1">
    <location>
        <begin position="44"/>
        <end position="62"/>
    </location>
</feature>
<keyword evidence="3" id="KW-1185">Reference proteome</keyword>
<dbReference type="GeneTree" id="ENSGT01000000216063"/>
<keyword evidence="1" id="KW-1133">Transmembrane helix</keyword>
<evidence type="ECO:0000256" key="1">
    <source>
        <dbReference type="SAM" id="Phobius"/>
    </source>
</evidence>